<sequence>MNIPRVFKSLLKLCGIVALTLLMIFGAILSCGKNNMTETTPQQAAAQDIKETSKIMMLQSDDHSYKRCFKFPQEVMPIQFDPSKAIFYFKNIGYLSGIEASPGNLGEAGTSIVALIFFPDQPWKEYYIHVHLPTGSNKQVEIMGEYKEFYFYHRRDSLYSAIDKTGLFNIEYQPGQRRNKEELISDLKLIIDFVNTHTIPCQGEL</sequence>
<proteinExistence type="predicted"/>
<protein>
    <submittedName>
        <fullName evidence="1">Uncharacterized protein</fullName>
    </submittedName>
</protein>
<dbReference type="RefSeq" id="WP_024749031.1">
    <property type="nucleotide sequence ID" value="NZ_CP006696.1"/>
</dbReference>
<dbReference type="KEGG" id="xfs:D934_11190"/>
<dbReference type="Proteomes" id="UP000027215">
    <property type="component" value="Chromosome"/>
</dbReference>
<evidence type="ECO:0000313" key="2">
    <source>
        <dbReference type="Proteomes" id="UP000027215"/>
    </source>
</evidence>
<reference evidence="1 2" key="1">
    <citation type="submission" date="2013-08" db="EMBL/GenBank/DDBJ databases">
        <authorList>
            <person name="Stouthamer R."/>
            <person name="Nunney L."/>
        </authorList>
    </citation>
    <scope>NUCLEOTIDE SEQUENCE [LARGE SCALE GENOMIC DNA]</scope>
    <source>
        <strain evidence="2">ann-1</strain>
    </source>
</reference>
<dbReference type="PROSITE" id="PS51257">
    <property type="entry name" value="PROKAR_LIPOPROTEIN"/>
    <property type="match status" value="1"/>
</dbReference>
<dbReference type="AlphaFoldDB" id="A0A060HC77"/>
<gene>
    <name evidence="1" type="ORF">D934_11190</name>
</gene>
<dbReference type="HOGENOM" id="CLU_1337083_0_0_6"/>
<evidence type="ECO:0000313" key="1">
    <source>
        <dbReference type="EMBL" id="AIC10537.1"/>
    </source>
</evidence>
<organism evidence="1 2">
    <name type="scientific">Xylella fastidiosa subsp. sandyi Ann-1</name>
    <dbReference type="NCBI Taxonomy" id="155920"/>
    <lineage>
        <taxon>Bacteria</taxon>
        <taxon>Pseudomonadati</taxon>
        <taxon>Pseudomonadota</taxon>
        <taxon>Gammaproteobacteria</taxon>
        <taxon>Lysobacterales</taxon>
        <taxon>Lysobacteraceae</taxon>
        <taxon>Xylella</taxon>
    </lineage>
</organism>
<accession>A0A060HC77</accession>
<dbReference type="PATRIC" id="fig|155920.8.peg.2625"/>
<name>A0A060HC77_XYLFS</name>
<dbReference type="EMBL" id="CP006696">
    <property type="protein sequence ID" value="AIC10537.1"/>
    <property type="molecule type" value="Genomic_DNA"/>
</dbReference>